<dbReference type="RefSeq" id="WP_188556560.1">
    <property type="nucleotide sequence ID" value="NZ_BMGS01000002.1"/>
</dbReference>
<reference evidence="3" key="1">
    <citation type="journal article" date="2019" name="Int. J. Syst. Evol. Microbiol.">
        <title>The Global Catalogue of Microorganisms (GCM) 10K type strain sequencing project: providing services to taxonomists for standard genome sequencing and annotation.</title>
        <authorList>
            <consortium name="The Broad Institute Genomics Platform"/>
            <consortium name="The Broad Institute Genome Sequencing Center for Infectious Disease"/>
            <person name="Wu L."/>
            <person name="Ma J."/>
        </authorList>
    </citation>
    <scope>NUCLEOTIDE SEQUENCE [LARGE SCALE GENOMIC DNA]</scope>
    <source>
        <strain evidence="3">CGMCC 1.12990</strain>
    </source>
</reference>
<keyword evidence="3" id="KW-1185">Reference proteome</keyword>
<dbReference type="EMBL" id="BMGS01000002">
    <property type="protein sequence ID" value="GGG34247.1"/>
    <property type="molecule type" value="Genomic_DNA"/>
</dbReference>
<dbReference type="Pfam" id="PF20459">
    <property type="entry name" value="DUF6712"/>
    <property type="match status" value="1"/>
</dbReference>
<feature type="region of interest" description="Disordered" evidence="1">
    <location>
        <begin position="140"/>
        <end position="160"/>
    </location>
</feature>
<protein>
    <submittedName>
        <fullName evidence="2">Uncharacterized protein</fullName>
    </submittedName>
</protein>
<comment type="caution">
    <text evidence="2">The sequence shown here is derived from an EMBL/GenBank/DDBJ whole genome shotgun (WGS) entry which is preliminary data.</text>
</comment>
<evidence type="ECO:0000256" key="1">
    <source>
        <dbReference type="SAM" id="MobiDB-lite"/>
    </source>
</evidence>
<name>A0ABQ1WJH9_9BACT</name>
<dbReference type="InterPro" id="IPR046558">
    <property type="entry name" value="DUF6712"/>
</dbReference>
<organism evidence="2 3">
    <name type="scientific">Hymenobacter glacieicola</name>
    <dbReference type="NCBI Taxonomy" id="1562124"/>
    <lineage>
        <taxon>Bacteria</taxon>
        <taxon>Pseudomonadati</taxon>
        <taxon>Bacteroidota</taxon>
        <taxon>Cytophagia</taxon>
        <taxon>Cytophagales</taxon>
        <taxon>Hymenobacteraceae</taxon>
        <taxon>Hymenobacter</taxon>
    </lineage>
</organism>
<sequence>MSQILTKADFPEFVPFSLNIGDHLLNPHIRDARTFDLGMLSAADWLALEQPRPWQVTGLETLYQEFIRPLWVLESARRFLLWHGTHITGSGVDDIADPDHRPVSGQRRAELKADLETKCSYYRNRLDAALRAYRGAAPATTCGPARPRRRGKGGFTLHAV</sequence>
<accession>A0ABQ1WJH9</accession>
<evidence type="ECO:0000313" key="2">
    <source>
        <dbReference type="EMBL" id="GGG34247.1"/>
    </source>
</evidence>
<dbReference type="Proteomes" id="UP000601361">
    <property type="component" value="Unassembled WGS sequence"/>
</dbReference>
<gene>
    <name evidence="2" type="ORF">GCM10011378_08320</name>
</gene>
<proteinExistence type="predicted"/>
<evidence type="ECO:0000313" key="3">
    <source>
        <dbReference type="Proteomes" id="UP000601361"/>
    </source>
</evidence>